<dbReference type="SUPFAM" id="SSF46906">
    <property type="entry name" value="Ribosomal protein L11, C-terminal domain"/>
    <property type="match status" value="1"/>
</dbReference>
<dbReference type="GO" id="GO:0006412">
    <property type="term" value="P:translation"/>
    <property type="evidence" value="ECO:0007669"/>
    <property type="project" value="InterPro"/>
</dbReference>
<accession>A0A6P9F555</accession>
<evidence type="ECO:0000313" key="7">
    <source>
        <dbReference type="RefSeq" id="XP_035582255.1"/>
    </source>
</evidence>
<dbReference type="InterPro" id="IPR036769">
    <property type="entry name" value="Ribosomal_uL11_C_sf"/>
</dbReference>
<name>A0A6P9F555_ZALCA</name>
<dbReference type="Pfam" id="PF00298">
    <property type="entry name" value="Ribosomal_L11"/>
    <property type="match status" value="1"/>
</dbReference>
<proteinExistence type="inferred from homology"/>
<dbReference type="RefSeq" id="XP_035582255.1">
    <property type="nucleotide sequence ID" value="XM_035726362.1"/>
</dbReference>
<dbReference type="Gene3D" id="1.10.10.250">
    <property type="entry name" value="Ribosomal protein L11, C-terminal domain"/>
    <property type="match status" value="1"/>
</dbReference>
<evidence type="ECO:0000256" key="2">
    <source>
        <dbReference type="ARBA" id="ARBA00022980"/>
    </source>
</evidence>
<dbReference type="Proteomes" id="UP000515165">
    <property type="component" value="Chromosome 2"/>
</dbReference>
<dbReference type="OrthoDB" id="1478556at2759"/>
<dbReference type="AlphaFoldDB" id="A0A6P9F555"/>
<keyword evidence="6" id="KW-1185">Reference proteome</keyword>
<dbReference type="PANTHER" id="PTHR11661:SF2">
    <property type="entry name" value="LARGE RIBOSOMAL SUBUNIT PROTEIN UL11"/>
    <property type="match status" value="1"/>
</dbReference>
<dbReference type="GO" id="GO:0022625">
    <property type="term" value="C:cytosolic large ribosomal subunit"/>
    <property type="evidence" value="ECO:0007669"/>
    <property type="project" value="TreeGrafter"/>
</dbReference>
<dbReference type="GO" id="GO:0070180">
    <property type="term" value="F:large ribosomal subunit rRNA binding"/>
    <property type="evidence" value="ECO:0007669"/>
    <property type="project" value="TreeGrafter"/>
</dbReference>
<sequence>MTLEGSEVYSDTDHSDQRAQIEVIPSASAPINKALKEPSRDRRKQKNIKHSGNVTFDETVNIVCQMWCRSLAGELSGSFKDILRTAQSVGCNVDGCCPHDLTDDIKGGAVACPASSERQRRIFQ</sequence>
<feature type="region of interest" description="Disordered" evidence="4">
    <location>
        <begin position="1"/>
        <end position="20"/>
    </location>
</feature>
<reference evidence="7" key="1">
    <citation type="submission" date="2025-08" db="UniProtKB">
        <authorList>
            <consortium name="RefSeq"/>
        </authorList>
    </citation>
    <scope>IDENTIFICATION</scope>
    <source>
        <tissue evidence="7">Blood</tissue>
    </source>
</reference>
<dbReference type="InterPro" id="IPR020783">
    <property type="entry name" value="Ribosomal_uL11_C"/>
</dbReference>
<evidence type="ECO:0000259" key="5">
    <source>
        <dbReference type="Pfam" id="PF00298"/>
    </source>
</evidence>
<dbReference type="FunFam" id="1.10.10.250:FF:000002">
    <property type="entry name" value="60S ribosomal protein L12"/>
    <property type="match status" value="1"/>
</dbReference>
<gene>
    <name evidence="7" type="primary">LOC113925405</name>
</gene>
<dbReference type="GeneID" id="113925405"/>
<dbReference type="PANTHER" id="PTHR11661">
    <property type="entry name" value="60S RIBOSOMAL PROTEIN L12"/>
    <property type="match status" value="1"/>
</dbReference>
<dbReference type="GO" id="GO:0003735">
    <property type="term" value="F:structural constituent of ribosome"/>
    <property type="evidence" value="ECO:0007669"/>
    <property type="project" value="InterPro"/>
</dbReference>
<organism evidence="6 7">
    <name type="scientific">Zalophus californianus</name>
    <name type="common">California sealion</name>
    <dbReference type="NCBI Taxonomy" id="9704"/>
    <lineage>
        <taxon>Eukaryota</taxon>
        <taxon>Metazoa</taxon>
        <taxon>Chordata</taxon>
        <taxon>Craniata</taxon>
        <taxon>Vertebrata</taxon>
        <taxon>Euteleostomi</taxon>
        <taxon>Mammalia</taxon>
        <taxon>Eutheria</taxon>
        <taxon>Laurasiatheria</taxon>
        <taxon>Carnivora</taxon>
        <taxon>Caniformia</taxon>
        <taxon>Pinnipedia</taxon>
        <taxon>Otariidae</taxon>
        <taxon>Zalophus</taxon>
    </lineage>
</organism>
<dbReference type="SMART" id="SM00649">
    <property type="entry name" value="RL11"/>
    <property type="match status" value="1"/>
</dbReference>
<keyword evidence="2" id="KW-0689">Ribosomal protein</keyword>
<comment type="similarity">
    <text evidence="1">Belongs to the universal ribosomal protein uL11 family.</text>
</comment>
<keyword evidence="3" id="KW-0687">Ribonucleoprotein</keyword>
<evidence type="ECO:0000313" key="6">
    <source>
        <dbReference type="Proteomes" id="UP000515165"/>
    </source>
</evidence>
<evidence type="ECO:0000256" key="3">
    <source>
        <dbReference type="ARBA" id="ARBA00023274"/>
    </source>
</evidence>
<protein>
    <submittedName>
        <fullName evidence="7">60S ribosomal protein L12-like</fullName>
    </submittedName>
</protein>
<evidence type="ECO:0000256" key="1">
    <source>
        <dbReference type="ARBA" id="ARBA00010537"/>
    </source>
</evidence>
<feature type="domain" description="Large ribosomal subunit protein uL11 C-terminal" evidence="5">
    <location>
        <begin position="24"/>
        <end position="93"/>
    </location>
</feature>
<dbReference type="InterPro" id="IPR000911">
    <property type="entry name" value="Ribosomal_uL11"/>
</dbReference>
<evidence type="ECO:0000256" key="4">
    <source>
        <dbReference type="SAM" id="MobiDB-lite"/>
    </source>
</evidence>
<dbReference type="KEGG" id="zca:113925405"/>